<dbReference type="EMBL" id="LAZR01001062">
    <property type="protein sequence ID" value="KKN51486.1"/>
    <property type="molecule type" value="Genomic_DNA"/>
</dbReference>
<name>A0A0F9TQV3_9ZZZZ</name>
<dbReference type="InterPro" id="IPR012334">
    <property type="entry name" value="Pectin_lyas_fold"/>
</dbReference>
<evidence type="ECO:0000313" key="1">
    <source>
        <dbReference type="EMBL" id="KKN51486.1"/>
    </source>
</evidence>
<sequence>MSKGYSSMREAADWVSSQRYLEQSLPFIHGTWYFVRPLTTATTASTDNRSGQDPSAPLLTLAAAYGKTTSGRGDGICVMSSGVTLANTTIFSDEITWSKWGITVQGIAAPTRMSLRSRISTAEEDLAQLITLSGSNNWFRNVQMINEGTTGTGVLTVSGERNAFDNCHLIGGVGVSSASIADLDLTLTGNENTFRGCTFGTDTFDKEDLAGASILLDGGGARNRFFDCEFLQQRSAGTTAGAIKLADGSAITRDIIFNNCHFSVWRVNAIPAEASVVIGSTVTNGVVLFRKCTRHGFTDWGTVALTADVYSASPTMHESGGLAVPANPS</sequence>
<proteinExistence type="predicted"/>
<comment type="caution">
    <text evidence="1">The sequence shown here is derived from an EMBL/GenBank/DDBJ whole genome shotgun (WGS) entry which is preliminary data.</text>
</comment>
<dbReference type="AlphaFoldDB" id="A0A0F9TQV3"/>
<dbReference type="InterPro" id="IPR011050">
    <property type="entry name" value="Pectin_lyase_fold/virulence"/>
</dbReference>
<reference evidence="1" key="1">
    <citation type="journal article" date="2015" name="Nature">
        <title>Complex archaea that bridge the gap between prokaryotes and eukaryotes.</title>
        <authorList>
            <person name="Spang A."/>
            <person name="Saw J.H."/>
            <person name="Jorgensen S.L."/>
            <person name="Zaremba-Niedzwiedzka K."/>
            <person name="Martijn J."/>
            <person name="Lind A.E."/>
            <person name="van Eijk R."/>
            <person name="Schleper C."/>
            <person name="Guy L."/>
            <person name="Ettema T.J."/>
        </authorList>
    </citation>
    <scope>NUCLEOTIDE SEQUENCE</scope>
</reference>
<organism evidence="1">
    <name type="scientific">marine sediment metagenome</name>
    <dbReference type="NCBI Taxonomy" id="412755"/>
    <lineage>
        <taxon>unclassified sequences</taxon>
        <taxon>metagenomes</taxon>
        <taxon>ecological metagenomes</taxon>
    </lineage>
</organism>
<dbReference type="SUPFAM" id="SSF51126">
    <property type="entry name" value="Pectin lyase-like"/>
    <property type="match status" value="1"/>
</dbReference>
<protein>
    <recommendedName>
        <fullName evidence="2">Right handed beta helix domain-containing protein</fullName>
    </recommendedName>
</protein>
<evidence type="ECO:0008006" key="2">
    <source>
        <dbReference type="Google" id="ProtNLM"/>
    </source>
</evidence>
<dbReference type="Gene3D" id="2.160.20.10">
    <property type="entry name" value="Single-stranded right-handed beta-helix, Pectin lyase-like"/>
    <property type="match status" value="1"/>
</dbReference>
<accession>A0A0F9TQV3</accession>
<gene>
    <name evidence="1" type="ORF">LCGC14_0622270</name>
</gene>